<dbReference type="Pfam" id="PF05930">
    <property type="entry name" value="Phage_AlpA"/>
    <property type="match status" value="1"/>
</dbReference>
<organism evidence="1 2">
    <name type="scientific">Providencia rettgeri</name>
    <dbReference type="NCBI Taxonomy" id="587"/>
    <lineage>
        <taxon>Bacteria</taxon>
        <taxon>Pseudomonadati</taxon>
        <taxon>Pseudomonadota</taxon>
        <taxon>Gammaproteobacteria</taxon>
        <taxon>Enterobacterales</taxon>
        <taxon>Morganellaceae</taxon>
        <taxon>Providencia</taxon>
    </lineage>
</organism>
<dbReference type="EMBL" id="JAHWLI010000012">
    <property type="protein sequence ID" value="MBW3115911.1"/>
    <property type="molecule type" value="Genomic_DNA"/>
</dbReference>
<gene>
    <name evidence="1" type="ORF">KYI77_05485</name>
</gene>
<dbReference type="AlphaFoldDB" id="A0AAE3BYK7"/>
<dbReference type="PANTHER" id="PTHR36154:SF1">
    <property type="entry name" value="DNA-BINDING TRANSCRIPTIONAL ACTIVATOR ALPA"/>
    <property type="match status" value="1"/>
</dbReference>
<dbReference type="Proteomes" id="UP001155882">
    <property type="component" value="Unassembled WGS sequence"/>
</dbReference>
<dbReference type="InterPro" id="IPR010260">
    <property type="entry name" value="AlpA"/>
</dbReference>
<evidence type="ECO:0000313" key="2">
    <source>
        <dbReference type="Proteomes" id="UP001155882"/>
    </source>
</evidence>
<protein>
    <submittedName>
        <fullName evidence="1">AlpA family phage regulatory protein</fullName>
    </submittedName>
</protein>
<name>A0AAE3BYK7_PRORE</name>
<dbReference type="Gene3D" id="1.10.238.160">
    <property type="match status" value="1"/>
</dbReference>
<evidence type="ECO:0000313" key="1">
    <source>
        <dbReference type="EMBL" id="MBW3115911.1"/>
    </source>
</evidence>
<proteinExistence type="predicted"/>
<dbReference type="PANTHER" id="PTHR36154">
    <property type="entry name" value="DNA-BINDING TRANSCRIPTIONAL ACTIVATOR ALPA"/>
    <property type="match status" value="1"/>
</dbReference>
<sequence length="80" mass="9399">MENQMHHLNENMNQNNLPIRILRMTELTVMLGISRSSIYEKLNPRSKYYDPDFPKPIKLGASSVGWQYASVEKWLTSRMV</sequence>
<accession>A0AAE3BYK7</accession>
<dbReference type="InterPro" id="IPR052931">
    <property type="entry name" value="Prophage_regulatory_activator"/>
</dbReference>
<comment type="caution">
    <text evidence="1">The sequence shown here is derived from an EMBL/GenBank/DDBJ whole genome shotgun (WGS) entry which is preliminary data.</text>
</comment>
<reference evidence="1" key="1">
    <citation type="submission" date="2021-07" db="EMBL/GenBank/DDBJ databases">
        <authorList>
            <person name="Stanton E."/>
        </authorList>
    </citation>
    <scope>NUCLEOTIDE SEQUENCE</scope>
    <source>
        <strain evidence="1">2021EL-01139</strain>
    </source>
</reference>